<evidence type="ECO:0000313" key="1">
    <source>
        <dbReference type="EMBL" id="TQM92669.1"/>
    </source>
</evidence>
<comment type="caution">
    <text evidence="1">The sequence shown here is derived from an EMBL/GenBank/DDBJ whole genome shotgun (WGS) entry which is preliminary data.</text>
</comment>
<protein>
    <submittedName>
        <fullName evidence="1">Uncharacterized protein</fullName>
    </submittedName>
</protein>
<keyword evidence="2" id="KW-1185">Reference proteome</keyword>
<name>A0A543KC53_9RHOB</name>
<dbReference type="AlphaFoldDB" id="A0A543KC53"/>
<evidence type="ECO:0000313" key="2">
    <source>
        <dbReference type="Proteomes" id="UP000320582"/>
    </source>
</evidence>
<dbReference type="EMBL" id="VFPT01000001">
    <property type="protein sequence ID" value="TQM92669.1"/>
    <property type="molecule type" value="Genomic_DNA"/>
</dbReference>
<reference evidence="1 2" key="1">
    <citation type="submission" date="2019-06" db="EMBL/GenBank/DDBJ databases">
        <title>Genomic Encyclopedia of Archaeal and Bacterial Type Strains, Phase II (KMG-II): from individual species to whole genera.</title>
        <authorList>
            <person name="Goeker M."/>
        </authorList>
    </citation>
    <scope>NUCLEOTIDE SEQUENCE [LARGE SCALE GENOMIC DNA]</scope>
    <source>
        <strain evidence="1 2">DSM 18423</strain>
    </source>
</reference>
<organism evidence="1 2">
    <name type="scientific">Roseinatronobacter monicus</name>
    <dbReference type="NCBI Taxonomy" id="393481"/>
    <lineage>
        <taxon>Bacteria</taxon>
        <taxon>Pseudomonadati</taxon>
        <taxon>Pseudomonadota</taxon>
        <taxon>Alphaproteobacteria</taxon>
        <taxon>Rhodobacterales</taxon>
        <taxon>Paracoccaceae</taxon>
        <taxon>Roseinatronobacter</taxon>
    </lineage>
</organism>
<sequence length="75" mass="8154">MRDKNFAQSTALTQEVQQCCTMCFIIGTGVYDAQIISSNDIGIGAIARHGRGVGRTQHMQFRLKTVHQGKGPFAG</sequence>
<dbReference type="Proteomes" id="UP000320582">
    <property type="component" value="Unassembled WGS sequence"/>
</dbReference>
<gene>
    <name evidence="1" type="ORF">BD293_1283</name>
</gene>
<proteinExistence type="predicted"/>
<accession>A0A543KC53</accession>